<dbReference type="InterPro" id="IPR011008">
    <property type="entry name" value="Dimeric_a/b-barrel"/>
</dbReference>
<evidence type="ECO:0000313" key="2">
    <source>
        <dbReference type="EMBL" id="MCK0531495.1"/>
    </source>
</evidence>
<reference evidence="2 3" key="1">
    <citation type="submission" date="2022-04" db="EMBL/GenBank/DDBJ databases">
        <authorList>
            <person name="Huq M.A."/>
        </authorList>
    </citation>
    <scope>NUCLEOTIDE SEQUENCE [LARGE SCALE GENOMIC DNA]</scope>
    <source>
        <strain evidence="2 3">MAH-33</strain>
    </source>
</reference>
<dbReference type="SUPFAM" id="SSF54909">
    <property type="entry name" value="Dimeric alpha+beta barrel"/>
    <property type="match status" value="1"/>
</dbReference>
<protein>
    <submittedName>
        <fullName evidence="2">Antibiotic biosynthesis monooxygenase</fullName>
    </submittedName>
</protein>
<dbReference type="EMBL" id="JALKHS010000006">
    <property type="protein sequence ID" value="MCK0531495.1"/>
    <property type="molecule type" value="Genomic_DNA"/>
</dbReference>
<comment type="caution">
    <text evidence="2">The sequence shown here is derived from an EMBL/GenBank/DDBJ whole genome shotgun (WGS) entry which is preliminary data.</text>
</comment>
<proteinExistence type="predicted"/>
<keyword evidence="2" id="KW-0503">Monooxygenase</keyword>
<dbReference type="Pfam" id="PF03992">
    <property type="entry name" value="ABM"/>
    <property type="match status" value="1"/>
</dbReference>
<keyword evidence="2" id="KW-0560">Oxidoreductase</keyword>
<dbReference type="GO" id="GO:0004497">
    <property type="term" value="F:monooxygenase activity"/>
    <property type="evidence" value="ECO:0007669"/>
    <property type="project" value="UniProtKB-KW"/>
</dbReference>
<dbReference type="Gene3D" id="3.30.70.100">
    <property type="match status" value="1"/>
</dbReference>
<dbReference type="InterPro" id="IPR007138">
    <property type="entry name" value="ABM_dom"/>
</dbReference>
<organism evidence="2 3">
    <name type="scientific">Sphingobium agri</name>
    <dbReference type="NCBI Taxonomy" id="2933566"/>
    <lineage>
        <taxon>Bacteria</taxon>
        <taxon>Pseudomonadati</taxon>
        <taxon>Pseudomonadota</taxon>
        <taxon>Alphaproteobacteria</taxon>
        <taxon>Sphingomonadales</taxon>
        <taxon>Sphingomonadaceae</taxon>
        <taxon>Sphingobium</taxon>
    </lineage>
</organism>
<evidence type="ECO:0000259" key="1">
    <source>
        <dbReference type="Pfam" id="PF03992"/>
    </source>
</evidence>
<feature type="domain" description="ABM" evidence="1">
    <location>
        <begin position="8"/>
        <end position="65"/>
    </location>
</feature>
<sequence>MTVARHYLMHAREGSEAALESALRALAAAVQPLPGCEGVEMLRDLGNERRFVFIERWADVDAHKAAGPMLDKRLFEPMMAALDGPPEGAYLDYLIG</sequence>
<keyword evidence="3" id="KW-1185">Reference proteome</keyword>
<gene>
    <name evidence="2" type="ORF">MU848_07850</name>
</gene>
<accession>A0ABT0DWK8</accession>
<dbReference type="RefSeq" id="WP_201514078.1">
    <property type="nucleotide sequence ID" value="NZ_JALKHS010000006.1"/>
</dbReference>
<dbReference type="Proteomes" id="UP001203512">
    <property type="component" value="Unassembled WGS sequence"/>
</dbReference>
<evidence type="ECO:0000313" key="3">
    <source>
        <dbReference type="Proteomes" id="UP001203512"/>
    </source>
</evidence>
<name>A0ABT0DWK8_9SPHN</name>